<name>A0A9D2GPP2_9BACT</name>
<dbReference type="GO" id="GO:0004422">
    <property type="term" value="F:hypoxanthine phosphoribosyltransferase activity"/>
    <property type="evidence" value="ECO:0007669"/>
    <property type="project" value="TreeGrafter"/>
</dbReference>
<organism evidence="4 5">
    <name type="scientific">Candidatus Coprenecus stercoravium</name>
    <dbReference type="NCBI Taxonomy" id="2840735"/>
    <lineage>
        <taxon>Bacteria</taxon>
        <taxon>Pseudomonadati</taxon>
        <taxon>Bacteroidota</taxon>
        <taxon>Bacteroidia</taxon>
        <taxon>Bacteroidales</taxon>
        <taxon>Rikenellaceae</taxon>
        <taxon>Rikenellaceae incertae sedis</taxon>
        <taxon>Candidatus Coprenecus</taxon>
    </lineage>
</organism>
<dbReference type="InterPro" id="IPR050408">
    <property type="entry name" value="HGPRT"/>
</dbReference>
<dbReference type="Proteomes" id="UP000824115">
    <property type="component" value="Unassembled WGS sequence"/>
</dbReference>
<proteinExistence type="predicted"/>
<protein>
    <submittedName>
        <fullName evidence="4">Hypoxanthine phosphoribosyltransferase</fullName>
    </submittedName>
</protein>
<dbReference type="GO" id="GO:0000287">
    <property type="term" value="F:magnesium ion binding"/>
    <property type="evidence" value="ECO:0007669"/>
    <property type="project" value="TreeGrafter"/>
</dbReference>
<dbReference type="CDD" id="cd06223">
    <property type="entry name" value="PRTases_typeI"/>
    <property type="match status" value="1"/>
</dbReference>
<keyword evidence="4" id="KW-0328">Glycosyltransferase</keyword>
<sequence>MDRIRLHDRYFRLFIPNEKIEEAVRKTALGLNRDYAGSEPPVFLSVLNGSFMFTASLMRHIDFLCELSFVKMTSYCGTSSTGQVRQLIGVSDSLKGRRVIIVEDIVDTGRTITDMYALLQDMGVSDIRVCTLFLKPDAYKGSVRIDYHAMEIGNELIVGYGLDYDQLGRQFKDIYIIEQP</sequence>
<accession>A0A9D2GPP2</accession>
<dbReference type="GO" id="GO:0032264">
    <property type="term" value="P:IMP salvage"/>
    <property type="evidence" value="ECO:0007669"/>
    <property type="project" value="TreeGrafter"/>
</dbReference>
<evidence type="ECO:0000256" key="1">
    <source>
        <dbReference type="ARBA" id="ARBA00048811"/>
    </source>
</evidence>
<dbReference type="GO" id="GO:0005829">
    <property type="term" value="C:cytosol"/>
    <property type="evidence" value="ECO:0007669"/>
    <property type="project" value="TreeGrafter"/>
</dbReference>
<comment type="catalytic activity">
    <reaction evidence="1">
        <text>GMP + diphosphate = guanine + 5-phospho-alpha-D-ribose 1-diphosphate</text>
        <dbReference type="Rhea" id="RHEA:25424"/>
        <dbReference type="ChEBI" id="CHEBI:16235"/>
        <dbReference type="ChEBI" id="CHEBI:33019"/>
        <dbReference type="ChEBI" id="CHEBI:58017"/>
        <dbReference type="ChEBI" id="CHEBI:58115"/>
        <dbReference type="EC" id="2.4.2.8"/>
    </reaction>
    <physiologicalReaction direction="right-to-left" evidence="1">
        <dbReference type="Rhea" id="RHEA:25426"/>
    </physiologicalReaction>
</comment>
<dbReference type="GO" id="GO:0032263">
    <property type="term" value="P:GMP salvage"/>
    <property type="evidence" value="ECO:0007669"/>
    <property type="project" value="TreeGrafter"/>
</dbReference>
<dbReference type="GO" id="GO:0046100">
    <property type="term" value="P:hypoxanthine metabolic process"/>
    <property type="evidence" value="ECO:0007669"/>
    <property type="project" value="TreeGrafter"/>
</dbReference>
<feature type="domain" description="Phosphoribosyltransferase" evidence="3">
    <location>
        <begin position="17"/>
        <end position="164"/>
    </location>
</feature>
<dbReference type="AlphaFoldDB" id="A0A9D2GPP2"/>
<gene>
    <name evidence="4" type="ORF">IAC04_00660</name>
</gene>
<keyword evidence="4" id="KW-0808">Transferase</keyword>
<dbReference type="Gene3D" id="3.40.50.2020">
    <property type="match status" value="1"/>
</dbReference>
<dbReference type="GO" id="GO:0006178">
    <property type="term" value="P:guanine salvage"/>
    <property type="evidence" value="ECO:0007669"/>
    <property type="project" value="TreeGrafter"/>
</dbReference>
<evidence type="ECO:0000313" key="5">
    <source>
        <dbReference type="Proteomes" id="UP000824115"/>
    </source>
</evidence>
<dbReference type="Pfam" id="PF00156">
    <property type="entry name" value="Pribosyltran"/>
    <property type="match status" value="1"/>
</dbReference>
<evidence type="ECO:0000259" key="3">
    <source>
        <dbReference type="Pfam" id="PF00156"/>
    </source>
</evidence>
<dbReference type="InterPro" id="IPR029057">
    <property type="entry name" value="PRTase-like"/>
</dbReference>
<dbReference type="SUPFAM" id="SSF53271">
    <property type="entry name" value="PRTase-like"/>
    <property type="match status" value="1"/>
</dbReference>
<dbReference type="EMBL" id="DXAW01000019">
    <property type="protein sequence ID" value="HIZ84989.1"/>
    <property type="molecule type" value="Genomic_DNA"/>
</dbReference>
<evidence type="ECO:0000313" key="4">
    <source>
        <dbReference type="EMBL" id="HIZ84989.1"/>
    </source>
</evidence>
<dbReference type="PANTHER" id="PTHR43340">
    <property type="entry name" value="HYPOXANTHINE-GUANINE PHOSPHORIBOSYLTRANSFERASE"/>
    <property type="match status" value="1"/>
</dbReference>
<comment type="caution">
    <text evidence="4">The sequence shown here is derived from an EMBL/GenBank/DDBJ whole genome shotgun (WGS) entry which is preliminary data.</text>
</comment>
<comment type="catalytic activity">
    <reaction evidence="2">
        <text>IMP + diphosphate = hypoxanthine + 5-phospho-alpha-D-ribose 1-diphosphate</text>
        <dbReference type="Rhea" id="RHEA:17973"/>
        <dbReference type="ChEBI" id="CHEBI:17368"/>
        <dbReference type="ChEBI" id="CHEBI:33019"/>
        <dbReference type="ChEBI" id="CHEBI:58017"/>
        <dbReference type="ChEBI" id="CHEBI:58053"/>
        <dbReference type="EC" id="2.4.2.8"/>
    </reaction>
    <physiologicalReaction direction="right-to-left" evidence="2">
        <dbReference type="Rhea" id="RHEA:17975"/>
    </physiologicalReaction>
</comment>
<dbReference type="PANTHER" id="PTHR43340:SF1">
    <property type="entry name" value="HYPOXANTHINE PHOSPHORIBOSYLTRANSFERASE"/>
    <property type="match status" value="1"/>
</dbReference>
<evidence type="ECO:0000256" key="2">
    <source>
        <dbReference type="ARBA" id="ARBA00049402"/>
    </source>
</evidence>
<reference evidence="4" key="1">
    <citation type="journal article" date="2021" name="PeerJ">
        <title>Extensive microbial diversity within the chicken gut microbiome revealed by metagenomics and culture.</title>
        <authorList>
            <person name="Gilroy R."/>
            <person name="Ravi A."/>
            <person name="Getino M."/>
            <person name="Pursley I."/>
            <person name="Horton D.L."/>
            <person name="Alikhan N.F."/>
            <person name="Baker D."/>
            <person name="Gharbi K."/>
            <person name="Hall N."/>
            <person name="Watson M."/>
            <person name="Adriaenssens E.M."/>
            <person name="Foster-Nyarko E."/>
            <person name="Jarju S."/>
            <person name="Secka A."/>
            <person name="Antonio M."/>
            <person name="Oren A."/>
            <person name="Chaudhuri R.R."/>
            <person name="La Ragione R."/>
            <person name="Hildebrand F."/>
            <person name="Pallen M.J."/>
        </authorList>
    </citation>
    <scope>NUCLEOTIDE SEQUENCE</scope>
    <source>
        <strain evidence="4">Gambia16-554</strain>
    </source>
</reference>
<dbReference type="InterPro" id="IPR000836">
    <property type="entry name" value="PRTase_dom"/>
</dbReference>
<reference evidence="4" key="2">
    <citation type="submission" date="2021-04" db="EMBL/GenBank/DDBJ databases">
        <authorList>
            <person name="Gilroy R."/>
        </authorList>
    </citation>
    <scope>NUCLEOTIDE SEQUENCE</scope>
    <source>
        <strain evidence="4">Gambia16-554</strain>
    </source>
</reference>